<keyword evidence="2 7" id="KW-0813">Transport</keyword>
<dbReference type="Pfam" id="PF07715">
    <property type="entry name" value="Plug"/>
    <property type="match status" value="1"/>
</dbReference>
<accession>A0A1A5HJP8</accession>
<evidence type="ECO:0000256" key="3">
    <source>
        <dbReference type="ARBA" id="ARBA00022452"/>
    </source>
</evidence>
<dbReference type="PROSITE" id="PS52016">
    <property type="entry name" value="TONB_DEPENDENT_REC_3"/>
    <property type="match status" value="1"/>
</dbReference>
<organism evidence="8 9">
    <name type="scientific">Riemerella anatipestifer</name>
    <name type="common">Moraxella anatipestifer</name>
    <dbReference type="NCBI Taxonomy" id="34085"/>
    <lineage>
        <taxon>Bacteria</taxon>
        <taxon>Pseudomonadati</taxon>
        <taxon>Bacteroidota</taxon>
        <taxon>Flavobacteriia</taxon>
        <taxon>Flavobacteriales</taxon>
        <taxon>Weeksellaceae</taxon>
        <taxon>Riemerella</taxon>
    </lineage>
</organism>
<evidence type="ECO:0000313" key="8">
    <source>
        <dbReference type="EMBL" id="AQY21631.1"/>
    </source>
</evidence>
<dbReference type="InterPro" id="IPR023996">
    <property type="entry name" value="TonB-dep_OMP_SusC/RagA"/>
</dbReference>
<keyword evidence="6 7" id="KW-0998">Cell outer membrane</keyword>
<dbReference type="SUPFAM" id="SSF56935">
    <property type="entry name" value="Porins"/>
    <property type="match status" value="1"/>
</dbReference>
<dbReference type="InterPro" id="IPR012910">
    <property type="entry name" value="Plug_dom"/>
</dbReference>
<evidence type="ECO:0000313" key="9">
    <source>
        <dbReference type="Proteomes" id="UP000189883"/>
    </source>
</evidence>
<gene>
    <name evidence="8" type="primary">pfeA</name>
    <name evidence="8" type="ORF">AB406_0673</name>
</gene>
<dbReference type="GO" id="GO:0009279">
    <property type="term" value="C:cell outer membrane"/>
    <property type="evidence" value="ECO:0007669"/>
    <property type="project" value="UniProtKB-SubCell"/>
</dbReference>
<dbReference type="NCBIfam" id="TIGR04056">
    <property type="entry name" value="OMP_RagA_SusC"/>
    <property type="match status" value="1"/>
</dbReference>
<dbReference type="Gene3D" id="2.170.130.10">
    <property type="entry name" value="TonB-dependent receptor, plug domain"/>
    <property type="match status" value="1"/>
</dbReference>
<dbReference type="NCBIfam" id="TIGR04057">
    <property type="entry name" value="SusC_RagA_signa"/>
    <property type="match status" value="1"/>
</dbReference>
<comment type="subcellular location">
    <subcellularLocation>
        <location evidence="1 7">Cell outer membrane</location>
        <topology evidence="1 7">Multi-pass membrane protein</topology>
    </subcellularLocation>
</comment>
<evidence type="ECO:0000256" key="2">
    <source>
        <dbReference type="ARBA" id="ARBA00022448"/>
    </source>
</evidence>
<protein>
    <submittedName>
        <fullName evidence="8">Ferric enterobactin receptor</fullName>
    </submittedName>
</protein>
<evidence type="ECO:0000256" key="6">
    <source>
        <dbReference type="ARBA" id="ARBA00023237"/>
    </source>
</evidence>
<name>A0A1A5HJP8_RIEAN</name>
<comment type="similarity">
    <text evidence="7">Belongs to the TonB-dependent receptor family.</text>
</comment>
<dbReference type="Gene3D" id="2.40.170.20">
    <property type="entry name" value="TonB-dependent receptor, beta-barrel domain"/>
    <property type="match status" value="1"/>
</dbReference>
<evidence type="ECO:0000256" key="1">
    <source>
        <dbReference type="ARBA" id="ARBA00004571"/>
    </source>
</evidence>
<keyword evidence="3 7" id="KW-1134">Transmembrane beta strand</keyword>
<keyword evidence="4 7" id="KW-0812">Transmembrane</keyword>
<dbReference type="EMBL" id="CP011859">
    <property type="protein sequence ID" value="AQY21631.1"/>
    <property type="molecule type" value="Genomic_DNA"/>
</dbReference>
<dbReference type="AlphaFoldDB" id="A0A1A5HJP8"/>
<evidence type="ECO:0000256" key="5">
    <source>
        <dbReference type="ARBA" id="ARBA00023136"/>
    </source>
</evidence>
<proteinExistence type="inferred from homology"/>
<dbReference type="InterPro" id="IPR039426">
    <property type="entry name" value="TonB-dep_rcpt-like"/>
</dbReference>
<dbReference type="InterPro" id="IPR037066">
    <property type="entry name" value="Plug_dom_sf"/>
</dbReference>
<dbReference type="RefSeq" id="WP_064970346.1">
    <property type="nucleotide sequence ID" value="NZ_CP011859.1"/>
</dbReference>
<sequence>MKKLTTSVLAVVLTSSFVTVDAQKVKKDSAKTTEIEGVVMTALGIKREKKAIGYAAQEVKGDVISSANQQNALSALSGNVAGVQVTAPSSMGGSSRILVRGAGSVTGDNRPLIVVDGVPLDNGNYNSSNAQRGAGGRDYGDATADINPDDIESVTVLKGGPAAALYGNRGGNGVILYTTKSAKRGRTELNFKTGISVEKIYLYPNLQKLYGGGSSDTFEKVNINGVDYNIADYATDESWGPKYDANLMYLPWYAFDPEFKSDYLKLVPWVSPKHDVDSFFKTGVTYSNSFSVSKSFSDTNVRLSYSNNKTEGIVPNSELKKNNLSFNFNSKLSDDLKVDGGLNYVLTEGYNRPEQGYSGNSVGQKFFQWGQRQLDMSKLRDYKLANGTQRSWNRSSWDNARPEYSDNPYWIINENISTDKRHRFFGNVGLTYNITDKLYFVGKAYGDMYTLRVTDRVAVGSKEEPFFSDIQRTLSDYTYEGRLHFDTKFASDFSLNSFIGASRRNARYNSVSGTTVGGLVQANYYSLANSVEVPRANNYESWRRTNSVFGLVSLGFKDMLFVEATGRNDWFSTTKAPVFYPSITGSFVFSSLFKSSWLSYGKIRAGWAKAGNDTDPYRLETYADVRTTFQGSPRYSNPNTFNDPNLKPEVKVTKEVGIEMRLLKNRIGFDVTLYDAITDDLITPLAVDPATGFAYKFINGGRMQNKGIEASVTVTPIKSSNFSWDITWNFAKNNNKLLSLYEDVKNYQITTAPFRAKLYAVVGETFGQIWGTDYTYDANGNKIIRADGLYKESNIKSLGSVIPDYNMGFRNNFRYKNFNLSFLVDIQKGGKYFSTSHMWGMYSGMLEESAANGIRENGIVLKGVLEDGSVNTKNVTAETYAKAFYNTVDAQNVFDASYIKLRDVTLSYDLPKNVIGPFKGVTVGAFARNLFAWGLDWKGMDPEMASYGSGNVQGIEGGSLPSTRTYGVNLQVKF</sequence>
<reference evidence="8 9" key="1">
    <citation type="submission" date="2015-06" db="EMBL/GenBank/DDBJ databases">
        <title>R. anatipestifer strain HXb2 is the most virulent strain so far, and the genome sequence would help us uncover the pathogenesis.</title>
        <authorList>
            <person name="Hu Q."/>
            <person name="Qi J."/>
            <person name="Bo H."/>
            <person name="Liu G."/>
            <person name="Tao M."/>
            <person name="Ding Y."/>
            <person name="Xue Y."/>
        </authorList>
    </citation>
    <scope>NUCLEOTIDE SEQUENCE [LARGE SCALE GENOMIC DNA]</scope>
    <source>
        <strain evidence="8 9">HXb2</strain>
    </source>
</reference>
<dbReference type="InterPro" id="IPR036942">
    <property type="entry name" value="Beta-barrel_TonB_sf"/>
</dbReference>
<dbReference type="OrthoDB" id="9768177at2"/>
<dbReference type="InterPro" id="IPR023997">
    <property type="entry name" value="TonB-dep_OMP_SusC/RagA_CS"/>
</dbReference>
<evidence type="ECO:0000256" key="7">
    <source>
        <dbReference type="PROSITE-ProRule" id="PRU01360"/>
    </source>
</evidence>
<dbReference type="Proteomes" id="UP000189883">
    <property type="component" value="Chromosome"/>
</dbReference>
<keyword evidence="5 7" id="KW-0472">Membrane</keyword>
<keyword evidence="8" id="KW-0675">Receptor</keyword>
<evidence type="ECO:0000256" key="4">
    <source>
        <dbReference type="ARBA" id="ARBA00022692"/>
    </source>
</evidence>